<proteinExistence type="predicted"/>
<evidence type="ECO:0000313" key="3">
    <source>
        <dbReference type="Proteomes" id="UP000281738"/>
    </source>
</evidence>
<accession>A0A3N2CWC4</accession>
<comment type="caution">
    <text evidence="2">The sequence shown here is derived from an EMBL/GenBank/DDBJ whole genome shotgun (WGS) entry which is preliminary data.</text>
</comment>
<organism evidence="2 3">
    <name type="scientific">Nocardioides aurantiacus</name>
    <dbReference type="NCBI Taxonomy" id="86796"/>
    <lineage>
        <taxon>Bacteria</taxon>
        <taxon>Bacillati</taxon>
        <taxon>Actinomycetota</taxon>
        <taxon>Actinomycetes</taxon>
        <taxon>Propionibacteriales</taxon>
        <taxon>Nocardioidaceae</taxon>
        <taxon>Nocardioides</taxon>
    </lineage>
</organism>
<keyword evidence="3" id="KW-1185">Reference proteome</keyword>
<gene>
    <name evidence="2" type="ORF">EDD33_2353</name>
</gene>
<feature type="signal peptide" evidence="1">
    <location>
        <begin position="1"/>
        <end position="23"/>
    </location>
</feature>
<protein>
    <submittedName>
        <fullName evidence="2">Uncharacterized protein</fullName>
    </submittedName>
</protein>
<sequence length="295" mass="30604">MTLFTTTSARAVLVLLSASVALATTQLPASAASDLPAPEQTTIDQALREMGADEAVPSDLVLEPLTGDEDVRIAASVERFGFGLPATGGGSTLDDGVTTLYDGASDGTSVAVQPVATGARALVLIQDESATTTFDFPVTGDTDRLQLSPTGSVTALDSEGTPLATAAPAWAVDAEGTPVPTHFEVDGTTLRQVVDHDAAADVAYPVTADPVWAVVIAAAARQCAAGALSGIASTALIDIYKGRASSKRDYVLNAIASCLVGPVGYWAWKVLPGATKRWLVRQVLYFVIYVIRRVR</sequence>
<dbReference type="OrthoDB" id="3831197at2"/>
<dbReference type="Proteomes" id="UP000281738">
    <property type="component" value="Unassembled WGS sequence"/>
</dbReference>
<feature type="chain" id="PRO_5038710333" evidence="1">
    <location>
        <begin position="24"/>
        <end position="295"/>
    </location>
</feature>
<dbReference type="AlphaFoldDB" id="A0A3N2CWC4"/>
<evidence type="ECO:0000313" key="2">
    <source>
        <dbReference type="EMBL" id="ROR91484.1"/>
    </source>
</evidence>
<dbReference type="EMBL" id="RKHO01000001">
    <property type="protein sequence ID" value="ROR91484.1"/>
    <property type="molecule type" value="Genomic_DNA"/>
</dbReference>
<keyword evidence="1" id="KW-0732">Signal</keyword>
<dbReference type="RefSeq" id="WP_148077064.1">
    <property type="nucleotide sequence ID" value="NZ_RKHO01000001.1"/>
</dbReference>
<name>A0A3N2CWC4_9ACTN</name>
<reference evidence="2 3" key="1">
    <citation type="submission" date="2018-11" db="EMBL/GenBank/DDBJ databases">
        <title>Sequencing the genomes of 1000 actinobacteria strains.</title>
        <authorList>
            <person name="Klenk H.-P."/>
        </authorList>
    </citation>
    <scope>NUCLEOTIDE SEQUENCE [LARGE SCALE GENOMIC DNA]</scope>
    <source>
        <strain evidence="2 3">DSM 12652</strain>
    </source>
</reference>
<evidence type="ECO:0000256" key="1">
    <source>
        <dbReference type="SAM" id="SignalP"/>
    </source>
</evidence>